<evidence type="ECO:0000313" key="2">
    <source>
        <dbReference type="EMBL" id="TVU08119.1"/>
    </source>
</evidence>
<comment type="caution">
    <text evidence="2">The sequence shown here is derived from an EMBL/GenBank/DDBJ whole genome shotgun (WGS) entry which is preliminary data.</text>
</comment>
<accession>A0A5J9T9W4</accession>
<keyword evidence="3" id="KW-1185">Reference proteome</keyword>
<gene>
    <name evidence="2" type="ORF">EJB05_41507</name>
</gene>
<feature type="compositionally biased region" description="Low complexity" evidence="1">
    <location>
        <begin position="80"/>
        <end position="94"/>
    </location>
</feature>
<sequence>MPPPSLRDPTAASVLTPRRRGGAKGEADAAKVHPLPHEAANGAEGEEMGAAPAGWKRPEWCSPAGVAAWCGGTRRRRSSRAASSSSWPSSTPSPWSRPPRRRSISASSPPRGCTPPSPQGRGSTRSSPRSTRSSSRCRRPTSCGRSSARAGPAPPSRR</sequence>
<dbReference type="Proteomes" id="UP000324897">
    <property type="component" value="Chromosome 3"/>
</dbReference>
<evidence type="ECO:0000313" key="3">
    <source>
        <dbReference type="Proteomes" id="UP000324897"/>
    </source>
</evidence>
<protein>
    <submittedName>
        <fullName evidence="2">Uncharacterized protein</fullName>
    </submittedName>
</protein>
<feature type="compositionally biased region" description="Low complexity" evidence="1">
    <location>
        <begin position="119"/>
        <end position="147"/>
    </location>
</feature>
<feature type="region of interest" description="Disordered" evidence="1">
    <location>
        <begin position="1"/>
        <end position="158"/>
    </location>
</feature>
<dbReference type="AlphaFoldDB" id="A0A5J9T9W4"/>
<feature type="compositionally biased region" description="Low complexity" evidence="1">
    <location>
        <begin position="38"/>
        <end position="54"/>
    </location>
</feature>
<dbReference type="Gramene" id="TVU08119">
    <property type="protein sequence ID" value="TVU08119"/>
    <property type="gene ID" value="EJB05_41507"/>
</dbReference>
<reference evidence="2 3" key="1">
    <citation type="journal article" date="2019" name="Sci. Rep.">
        <title>A high-quality genome of Eragrostis curvula grass provides insights into Poaceae evolution and supports new strategies to enhance forage quality.</title>
        <authorList>
            <person name="Carballo J."/>
            <person name="Santos B.A.C.M."/>
            <person name="Zappacosta D."/>
            <person name="Garbus I."/>
            <person name="Selva J.P."/>
            <person name="Gallo C.A."/>
            <person name="Diaz A."/>
            <person name="Albertini E."/>
            <person name="Caccamo M."/>
            <person name="Echenique V."/>
        </authorList>
    </citation>
    <scope>NUCLEOTIDE SEQUENCE [LARGE SCALE GENOMIC DNA]</scope>
    <source>
        <strain evidence="3">cv. Victoria</strain>
        <tissue evidence="2">Leaf</tissue>
    </source>
</reference>
<name>A0A5J9T9W4_9POAL</name>
<proteinExistence type="predicted"/>
<evidence type="ECO:0000256" key="1">
    <source>
        <dbReference type="SAM" id="MobiDB-lite"/>
    </source>
</evidence>
<organism evidence="2 3">
    <name type="scientific">Eragrostis curvula</name>
    <name type="common">weeping love grass</name>
    <dbReference type="NCBI Taxonomy" id="38414"/>
    <lineage>
        <taxon>Eukaryota</taxon>
        <taxon>Viridiplantae</taxon>
        <taxon>Streptophyta</taxon>
        <taxon>Embryophyta</taxon>
        <taxon>Tracheophyta</taxon>
        <taxon>Spermatophyta</taxon>
        <taxon>Magnoliopsida</taxon>
        <taxon>Liliopsida</taxon>
        <taxon>Poales</taxon>
        <taxon>Poaceae</taxon>
        <taxon>PACMAD clade</taxon>
        <taxon>Chloridoideae</taxon>
        <taxon>Eragrostideae</taxon>
        <taxon>Eragrostidinae</taxon>
        <taxon>Eragrostis</taxon>
    </lineage>
</organism>
<dbReference type="EMBL" id="RWGY01000039">
    <property type="protein sequence ID" value="TVU08119.1"/>
    <property type="molecule type" value="Genomic_DNA"/>
</dbReference>